<feature type="domain" description="RNA polymerase sigma-70 region 4" evidence="1">
    <location>
        <begin position="13"/>
        <end position="42"/>
    </location>
</feature>
<keyword evidence="3" id="KW-1185">Reference proteome</keyword>
<accession>A0ABV2KNQ2</accession>
<evidence type="ECO:0000259" key="1">
    <source>
        <dbReference type="Pfam" id="PF04545"/>
    </source>
</evidence>
<name>A0ABV2KNQ2_9HYPH</name>
<dbReference type="InterPro" id="IPR036388">
    <property type="entry name" value="WH-like_DNA-bd_sf"/>
</dbReference>
<dbReference type="InterPro" id="IPR013324">
    <property type="entry name" value="RNA_pol_sigma_r3/r4-like"/>
</dbReference>
<dbReference type="Pfam" id="PF04545">
    <property type="entry name" value="Sigma70_r4"/>
    <property type="match status" value="1"/>
</dbReference>
<dbReference type="EMBL" id="JBEPMN010000012">
    <property type="protein sequence ID" value="MET3662477.1"/>
    <property type="molecule type" value="Genomic_DNA"/>
</dbReference>
<reference evidence="2 3" key="1">
    <citation type="submission" date="2024-06" db="EMBL/GenBank/DDBJ databases">
        <title>Genomic Encyclopedia of Type Strains, Phase IV (KMG-IV): sequencing the most valuable type-strain genomes for metagenomic binning, comparative biology and taxonomic classification.</title>
        <authorList>
            <person name="Goeker M."/>
        </authorList>
    </citation>
    <scope>NUCLEOTIDE SEQUENCE [LARGE SCALE GENOMIC DNA]</scope>
    <source>
        <strain evidence="2 3">DSM 19730</strain>
    </source>
</reference>
<sequence length="68" mass="7887">MRRDRVREADMLRRHEAGETLKSIADTYGLTRERVRQIVKRAGGIMPGSGRPQLTRRHRLIGYAGKER</sequence>
<evidence type="ECO:0000313" key="2">
    <source>
        <dbReference type="EMBL" id="MET3662477.1"/>
    </source>
</evidence>
<protein>
    <submittedName>
        <fullName evidence="2">Transcriptional regulator</fullName>
    </submittedName>
</protein>
<dbReference type="RefSeq" id="WP_354152330.1">
    <property type="nucleotide sequence ID" value="NZ_JBEPMN010000012.1"/>
</dbReference>
<dbReference type="SUPFAM" id="SSF88659">
    <property type="entry name" value="Sigma3 and sigma4 domains of RNA polymerase sigma factors"/>
    <property type="match status" value="1"/>
</dbReference>
<comment type="caution">
    <text evidence="2">The sequence shown here is derived from an EMBL/GenBank/DDBJ whole genome shotgun (WGS) entry which is preliminary data.</text>
</comment>
<proteinExistence type="predicted"/>
<evidence type="ECO:0000313" key="3">
    <source>
        <dbReference type="Proteomes" id="UP001549143"/>
    </source>
</evidence>
<dbReference type="Gene3D" id="1.10.10.10">
    <property type="entry name" value="Winged helix-like DNA-binding domain superfamily/Winged helix DNA-binding domain"/>
    <property type="match status" value="1"/>
</dbReference>
<organism evidence="2 3">
    <name type="scientific">Aquamicrobium ahrensii</name>
    <dbReference type="NCBI Taxonomy" id="469551"/>
    <lineage>
        <taxon>Bacteria</taxon>
        <taxon>Pseudomonadati</taxon>
        <taxon>Pseudomonadota</taxon>
        <taxon>Alphaproteobacteria</taxon>
        <taxon>Hyphomicrobiales</taxon>
        <taxon>Phyllobacteriaceae</taxon>
        <taxon>Aquamicrobium</taxon>
    </lineage>
</organism>
<dbReference type="InterPro" id="IPR007630">
    <property type="entry name" value="RNA_pol_sigma70_r4"/>
</dbReference>
<dbReference type="Proteomes" id="UP001549143">
    <property type="component" value="Unassembled WGS sequence"/>
</dbReference>
<gene>
    <name evidence="2" type="ORF">ABID44_002815</name>
</gene>